<proteinExistence type="predicted"/>
<name>A0ABP8XP61_9MICO</name>
<reference evidence="6" key="1">
    <citation type="journal article" date="2019" name="Int. J. Syst. Evol. Microbiol.">
        <title>The Global Catalogue of Microorganisms (GCM) 10K type strain sequencing project: providing services to taxonomists for standard genome sequencing and annotation.</title>
        <authorList>
            <consortium name="The Broad Institute Genomics Platform"/>
            <consortium name="The Broad Institute Genome Sequencing Center for Infectious Disease"/>
            <person name="Wu L."/>
            <person name="Ma J."/>
        </authorList>
    </citation>
    <scope>NUCLEOTIDE SEQUENCE [LARGE SCALE GENOMIC DNA]</scope>
    <source>
        <strain evidence="6">JCM 18961</strain>
    </source>
</reference>
<sequence>MPAVPVSKGVLRPEELARHVAFDECAPTPAVARWVERIWSVAWDLPPGLEHVSSVVPHPSINLTVERGAGRREGATVPGVWVTGVVTRRFDVSCHRDGGAIGVKFHPGGFAALTGHAAADLTDRVLAATDLLPGAADLAGLSGSAREAAPVLCAYVGSFAARHPAGPATDHAYDAVTAIVRDLSDPSLTRVDDLAERAGLSVRGLQRLLRRYVGVGPKWLLVRRRLHDAVAELDAGYDGSLADLAAELGWYDQNQFTRDFTALVGTPPGAYRDRPRPS</sequence>
<dbReference type="Gene3D" id="1.10.10.60">
    <property type="entry name" value="Homeodomain-like"/>
    <property type="match status" value="1"/>
</dbReference>
<dbReference type="InterPro" id="IPR018060">
    <property type="entry name" value="HTH_AraC"/>
</dbReference>
<dbReference type="PANTHER" id="PTHR46796">
    <property type="entry name" value="HTH-TYPE TRANSCRIPTIONAL ACTIVATOR RHAS-RELATED"/>
    <property type="match status" value="1"/>
</dbReference>
<dbReference type="Pfam" id="PF12833">
    <property type="entry name" value="HTH_18"/>
    <property type="match status" value="1"/>
</dbReference>
<keyword evidence="1" id="KW-0805">Transcription regulation</keyword>
<dbReference type="InterPro" id="IPR050204">
    <property type="entry name" value="AraC_XylS_family_regulators"/>
</dbReference>
<dbReference type="InterPro" id="IPR046532">
    <property type="entry name" value="DUF6597"/>
</dbReference>
<comment type="caution">
    <text evidence="5">The sequence shown here is derived from an EMBL/GenBank/DDBJ whole genome shotgun (WGS) entry which is preliminary data.</text>
</comment>
<dbReference type="SMART" id="SM00342">
    <property type="entry name" value="HTH_ARAC"/>
    <property type="match status" value="1"/>
</dbReference>
<feature type="domain" description="HTH araC/xylS-type" evidence="4">
    <location>
        <begin position="173"/>
        <end position="274"/>
    </location>
</feature>
<dbReference type="Pfam" id="PF20240">
    <property type="entry name" value="DUF6597"/>
    <property type="match status" value="1"/>
</dbReference>
<dbReference type="SUPFAM" id="SSF46689">
    <property type="entry name" value="Homeodomain-like"/>
    <property type="match status" value="1"/>
</dbReference>
<dbReference type="EMBL" id="BAABLO010000001">
    <property type="protein sequence ID" value="GAA4712343.1"/>
    <property type="molecule type" value="Genomic_DNA"/>
</dbReference>
<evidence type="ECO:0000256" key="2">
    <source>
        <dbReference type="ARBA" id="ARBA00023125"/>
    </source>
</evidence>
<evidence type="ECO:0000259" key="4">
    <source>
        <dbReference type="PROSITE" id="PS01124"/>
    </source>
</evidence>
<evidence type="ECO:0000256" key="3">
    <source>
        <dbReference type="ARBA" id="ARBA00023163"/>
    </source>
</evidence>
<keyword evidence="6" id="KW-1185">Reference proteome</keyword>
<organism evidence="5 6">
    <name type="scientific">Pedococcus ginsenosidimutans</name>
    <dbReference type="NCBI Taxonomy" id="490570"/>
    <lineage>
        <taxon>Bacteria</taxon>
        <taxon>Bacillati</taxon>
        <taxon>Actinomycetota</taxon>
        <taxon>Actinomycetes</taxon>
        <taxon>Micrococcales</taxon>
        <taxon>Intrasporangiaceae</taxon>
        <taxon>Pedococcus</taxon>
    </lineage>
</organism>
<protein>
    <submittedName>
        <fullName evidence="5">Helix-turn-helix domain-containing protein</fullName>
    </submittedName>
</protein>
<evidence type="ECO:0000256" key="1">
    <source>
        <dbReference type="ARBA" id="ARBA00023015"/>
    </source>
</evidence>
<dbReference type="InterPro" id="IPR009057">
    <property type="entry name" value="Homeodomain-like_sf"/>
</dbReference>
<accession>A0ABP8XP61</accession>
<dbReference type="PROSITE" id="PS01124">
    <property type="entry name" value="HTH_ARAC_FAMILY_2"/>
    <property type="match status" value="1"/>
</dbReference>
<gene>
    <name evidence="5" type="ORF">GCM10025782_05560</name>
</gene>
<evidence type="ECO:0000313" key="6">
    <source>
        <dbReference type="Proteomes" id="UP001500556"/>
    </source>
</evidence>
<keyword evidence="2" id="KW-0238">DNA-binding</keyword>
<keyword evidence="3" id="KW-0804">Transcription</keyword>
<dbReference type="Proteomes" id="UP001500556">
    <property type="component" value="Unassembled WGS sequence"/>
</dbReference>
<evidence type="ECO:0000313" key="5">
    <source>
        <dbReference type="EMBL" id="GAA4712343.1"/>
    </source>
</evidence>